<gene>
    <name evidence="2" type="ORF">BV394_10255</name>
</gene>
<dbReference type="Proteomes" id="UP000187266">
    <property type="component" value="Chromosome"/>
</dbReference>
<dbReference type="EMBL" id="CP019124">
    <property type="protein sequence ID" value="APX91102.1"/>
    <property type="molecule type" value="Genomic_DNA"/>
</dbReference>
<protein>
    <recommendedName>
        <fullName evidence="1">BstA-like C-terminal domain-containing protein</fullName>
    </recommendedName>
</protein>
<dbReference type="STRING" id="1267768.BV394_10255"/>
<name>A0A1U7DM98_9RHOB</name>
<dbReference type="Pfam" id="PF26567">
    <property type="entry name" value="BstA_C"/>
    <property type="match status" value="1"/>
</dbReference>
<proteinExistence type="predicted"/>
<reference evidence="2 3" key="1">
    <citation type="submission" date="2017-01" db="EMBL/GenBank/DDBJ databases">
        <title>Genomic analysis of Xuhuaishuia manganoxidans DY6-4.</title>
        <authorList>
            <person name="Wang X."/>
        </authorList>
    </citation>
    <scope>NUCLEOTIDE SEQUENCE [LARGE SCALE GENOMIC DNA]</scope>
    <source>
        <strain evidence="2 3">DY6-4</strain>
    </source>
</reference>
<evidence type="ECO:0000259" key="1">
    <source>
        <dbReference type="Pfam" id="PF26567"/>
    </source>
</evidence>
<evidence type="ECO:0000313" key="3">
    <source>
        <dbReference type="Proteomes" id="UP000187266"/>
    </source>
</evidence>
<sequence length="301" mass="34018">MGGKELDPRQGSLDLQIERQAEIEGIGMGVLRDGTAFLTGRGLARLVGIENLHIRTISQEWNEDPPKPRVAAIKSILEKRGISAPEAHIETSDGKRVIHAFPDVICLAVLEYYAFDAANPRDTARDNFRILAGKALQDLIYSQVGYDPTGQRITEPLRKWHERIELNHQSAPSGYFSIFNEAHTVIYELIMAGANIGEKMVPDISIGQHWAKHWDANDLGSKFGDRERFPHRYPKDHPQARSNPQIANCYPLDALGEYRRWLQDVYLDSGRFKNYLKGRKDLAPSVAQLAIERLSPKLIED</sequence>
<dbReference type="AlphaFoldDB" id="A0A1U7DM98"/>
<keyword evidence="3" id="KW-1185">Reference proteome</keyword>
<feature type="domain" description="BstA-like C-terminal" evidence="1">
    <location>
        <begin position="158"/>
        <end position="280"/>
    </location>
</feature>
<organism evidence="2 3">
    <name type="scientific">Brevirhabdus pacifica</name>
    <dbReference type="NCBI Taxonomy" id="1267768"/>
    <lineage>
        <taxon>Bacteria</taxon>
        <taxon>Pseudomonadati</taxon>
        <taxon>Pseudomonadota</taxon>
        <taxon>Alphaproteobacteria</taxon>
        <taxon>Rhodobacterales</taxon>
        <taxon>Paracoccaceae</taxon>
        <taxon>Brevirhabdus</taxon>
    </lineage>
</organism>
<dbReference type="InterPro" id="IPR058744">
    <property type="entry name" value="BstA-like_C"/>
</dbReference>
<evidence type="ECO:0000313" key="2">
    <source>
        <dbReference type="EMBL" id="APX91102.1"/>
    </source>
</evidence>
<accession>A0A1U7DM98</accession>